<dbReference type="Proteomes" id="UP000827872">
    <property type="component" value="Linkage Group LG11"/>
</dbReference>
<gene>
    <name evidence="1" type="primary">UGT2A1</name>
    <name evidence="1" type="ORF">K3G42_001900</name>
</gene>
<sequence length="178" mass="20123">MITIRTCSPSLPGHPKTRAFITHGGTNGIYEAIYHGIPMVGIPLFADQQDNIVHMKAKGMCMDLNFHTMTAPDLVEALNTVIHNATYKENAVRLSQIHREQPAKPLDRAVFWIEFIMRHKGAKHLRPAAHHLTWYQHHCLDILAFLAAGAAVFFFSAVRCCTFCCRKCGRAIKKRKTE</sequence>
<evidence type="ECO:0000313" key="1">
    <source>
        <dbReference type="EMBL" id="KAH8010325.1"/>
    </source>
</evidence>
<reference evidence="1" key="1">
    <citation type="submission" date="2021-08" db="EMBL/GenBank/DDBJ databases">
        <title>The first chromosome-level gecko genome reveals the dynamic sex chromosomes of Neotropical dwarf geckos (Sphaerodactylidae: Sphaerodactylus).</title>
        <authorList>
            <person name="Pinto B.J."/>
            <person name="Keating S.E."/>
            <person name="Gamble T."/>
        </authorList>
    </citation>
    <scope>NUCLEOTIDE SEQUENCE</scope>
    <source>
        <strain evidence="1">TG3544</strain>
    </source>
</reference>
<dbReference type="EMBL" id="CM037624">
    <property type="protein sequence ID" value="KAH8010325.1"/>
    <property type="molecule type" value="Genomic_DNA"/>
</dbReference>
<organism evidence="1 2">
    <name type="scientific">Sphaerodactylus townsendi</name>
    <dbReference type="NCBI Taxonomy" id="933632"/>
    <lineage>
        <taxon>Eukaryota</taxon>
        <taxon>Metazoa</taxon>
        <taxon>Chordata</taxon>
        <taxon>Craniata</taxon>
        <taxon>Vertebrata</taxon>
        <taxon>Euteleostomi</taxon>
        <taxon>Lepidosauria</taxon>
        <taxon>Squamata</taxon>
        <taxon>Bifurcata</taxon>
        <taxon>Gekkota</taxon>
        <taxon>Sphaerodactylidae</taxon>
        <taxon>Sphaerodactylus</taxon>
    </lineage>
</organism>
<proteinExistence type="predicted"/>
<protein>
    <submittedName>
        <fullName evidence="1">UDP-glucuronosyltransferase 2A1</fullName>
    </submittedName>
</protein>
<comment type="caution">
    <text evidence="1">The sequence shown here is derived from an EMBL/GenBank/DDBJ whole genome shotgun (WGS) entry which is preliminary data.</text>
</comment>
<evidence type="ECO:0000313" key="2">
    <source>
        <dbReference type="Proteomes" id="UP000827872"/>
    </source>
</evidence>
<name>A0ACB8FT16_9SAUR</name>
<accession>A0ACB8FT16</accession>
<keyword evidence="2" id="KW-1185">Reference proteome</keyword>